<reference evidence="3" key="1">
    <citation type="submission" date="2016-06" db="EMBL/GenBank/DDBJ databases">
        <title>Complete genome sequence of Actinoalloteichus fjordicus DSM 46855 (=ADI127-17), type strain of the new species Actinoalloteichus fjordicus.</title>
        <authorList>
            <person name="Ruckert C."/>
            <person name="Nouioui I."/>
            <person name="Willmese J."/>
            <person name="van Wezel G."/>
            <person name="Klenk H.-P."/>
            <person name="Kalinowski J."/>
            <person name="Zotchev S.B."/>
        </authorList>
    </citation>
    <scope>NUCLEOTIDE SEQUENCE [LARGE SCALE GENOMIC DNA]</scope>
    <source>
        <strain evidence="3">ADI127-7</strain>
    </source>
</reference>
<evidence type="ECO:0000313" key="2">
    <source>
        <dbReference type="EMBL" id="APU16192.1"/>
    </source>
</evidence>
<gene>
    <name evidence="2" type="ORF">UA74_20835</name>
</gene>
<dbReference type="Proteomes" id="UP000185511">
    <property type="component" value="Chromosome"/>
</dbReference>
<keyword evidence="3" id="KW-1185">Reference proteome</keyword>
<dbReference type="KEGG" id="acad:UA74_20835"/>
<accession>A0AAC9PTM4</accession>
<feature type="region of interest" description="Disordered" evidence="1">
    <location>
        <begin position="17"/>
        <end position="41"/>
    </location>
</feature>
<organism evidence="2 3">
    <name type="scientific">Actinoalloteichus fjordicus</name>
    <dbReference type="NCBI Taxonomy" id="1612552"/>
    <lineage>
        <taxon>Bacteria</taxon>
        <taxon>Bacillati</taxon>
        <taxon>Actinomycetota</taxon>
        <taxon>Actinomycetes</taxon>
        <taxon>Pseudonocardiales</taxon>
        <taxon>Pseudonocardiaceae</taxon>
        <taxon>Actinoalloteichus</taxon>
    </lineage>
</organism>
<dbReference type="EMBL" id="CP016076">
    <property type="protein sequence ID" value="APU16192.1"/>
    <property type="molecule type" value="Genomic_DNA"/>
</dbReference>
<dbReference type="RefSeq" id="WP_157434346.1">
    <property type="nucleotide sequence ID" value="NZ_CP016076.1"/>
</dbReference>
<protein>
    <submittedName>
        <fullName evidence="2">Uncharacterized protein</fullName>
    </submittedName>
</protein>
<evidence type="ECO:0000256" key="1">
    <source>
        <dbReference type="SAM" id="MobiDB-lite"/>
    </source>
</evidence>
<sequence>MTVPEIRGACTGIPPGEPGCHGDAARNLTGQAPDRTGAGGDRACASCSAAAP</sequence>
<evidence type="ECO:0000313" key="3">
    <source>
        <dbReference type="Proteomes" id="UP000185511"/>
    </source>
</evidence>
<dbReference type="AlphaFoldDB" id="A0AAC9PTM4"/>
<name>A0AAC9PTM4_9PSEU</name>
<proteinExistence type="predicted"/>